<dbReference type="Proteomes" id="UP001066276">
    <property type="component" value="Chromosome 2_2"/>
</dbReference>
<accession>A0AAV7UXN9</accession>
<proteinExistence type="predicted"/>
<evidence type="ECO:0000313" key="2">
    <source>
        <dbReference type="Proteomes" id="UP001066276"/>
    </source>
</evidence>
<evidence type="ECO:0000313" key="1">
    <source>
        <dbReference type="EMBL" id="KAJ1193865.1"/>
    </source>
</evidence>
<dbReference type="EMBL" id="JANPWB010000004">
    <property type="protein sequence ID" value="KAJ1193865.1"/>
    <property type="molecule type" value="Genomic_DNA"/>
</dbReference>
<protein>
    <submittedName>
        <fullName evidence="1">Uncharacterized protein</fullName>
    </submittedName>
</protein>
<reference evidence="1" key="1">
    <citation type="journal article" date="2022" name="bioRxiv">
        <title>Sequencing and chromosome-scale assembly of the giantPleurodeles waltlgenome.</title>
        <authorList>
            <person name="Brown T."/>
            <person name="Elewa A."/>
            <person name="Iarovenko S."/>
            <person name="Subramanian E."/>
            <person name="Araus A.J."/>
            <person name="Petzold A."/>
            <person name="Susuki M."/>
            <person name="Suzuki K.-i.T."/>
            <person name="Hayashi T."/>
            <person name="Toyoda A."/>
            <person name="Oliveira C."/>
            <person name="Osipova E."/>
            <person name="Leigh N.D."/>
            <person name="Simon A."/>
            <person name="Yun M.H."/>
        </authorList>
    </citation>
    <scope>NUCLEOTIDE SEQUENCE</scope>
    <source>
        <strain evidence="1">20211129_DDA</strain>
        <tissue evidence="1">Liver</tissue>
    </source>
</reference>
<dbReference type="AlphaFoldDB" id="A0AAV7UXN9"/>
<organism evidence="1 2">
    <name type="scientific">Pleurodeles waltl</name>
    <name type="common">Iberian ribbed newt</name>
    <dbReference type="NCBI Taxonomy" id="8319"/>
    <lineage>
        <taxon>Eukaryota</taxon>
        <taxon>Metazoa</taxon>
        <taxon>Chordata</taxon>
        <taxon>Craniata</taxon>
        <taxon>Vertebrata</taxon>
        <taxon>Euteleostomi</taxon>
        <taxon>Amphibia</taxon>
        <taxon>Batrachia</taxon>
        <taxon>Caudata</taxon>
        <taxon>Salamandroidea</taxon>
        <taxon>Salamandridae</taxon>
        <taxon>Pleurodelinae</taxon>
        <taxon>Pleurodeles</taxon>
    </lineage>
</organism>
<keyword evidence="2" id="KW-1185">Reference proteome</keyword>
<sequence>MAHVSHIRNQTRAPLEHETDYALSQLLRVMVINTAAVLLLLLQQDVTQDNYEEEDYLSYLYWDEKFYEAADSSIYRAVNELMGPMEQCASEKIAQECSEIE</sequence>
<comment type="caution">
    <text evidence="1">The sequence shown here is derived from an EMBL/GenBank/DDBJ whole genome shotgun (WGS) entry which is preliminary data.</text>
</comment>
<name>A0AAV7UXN9_PLEWA</name>
<gene>
    <name evidence="1" type="ORF">NDU88_003161</name>
</gene>